<dbReference type="SUPFAM" id="SSF51182">
    <property type="entry name" value="RmlC-like cupins"/>
    <property type="match status" value="1"/>
</dbReference>
<sequence>MSINRQDLFPAGENWQPLSVPDADQRPDPLRVRAQSLPARHYFPDHSHDWHQMVYAITGALTVFLDGRRFVIPPEQAVWLPGGTPHAVATRSGAEYRSLYVAETAGTGLAGVPFVFAVPPLLRALIIEATDLQRADDGSAYAEQVNSLILATLPRLTALPSALPWPRRRQLIVLCEALYAHPDDPRGLDDWAKTLGLSERSLTRHFQAETGMTLRAWRRRLRLFRSQELLATGASITAIALELGYASVSAFIAMFRAETGLSPDAYRRSDLSAEADATR</sequence>
<organism evidence="8 9">
    <name type="scientific">Novispirillum itersonii</name>
    <name type="common">Aquaspirillum itersonii</name>
    <dbReference type="NCBI Taxonomy" id="189"/>
    <lineage>
        <taxon>Bacteria</taxon>
        <taxon>Pseudomonadati</taxon>
        <taxon>Pseudomonadota</taxon>
        <taxon>Alphaproteobacteria</taxon>
        <taxon>Rhodospirillales</taxon>
        <taxon>Novispirillaceae</taxon>
        <taxon>Novispirillum</taxon>
    </lineage>
</organism>
<evidence type="ECO:0000256" key="1">
    <source>
        <dbReference type="ARBA" id="ARBA00022491"/>
    </source>
</evidence>
<keyword evidence="1" id="KW-0678">Repressor</keyword>
<dbReference type="GO" id="GO:0043565">
    <property type="term" value="F:sequence-specific DNA binding"/>
    <property type="evidence" value="ECO:0007669"/>
    <property type="project" value="InterPro"/>
</dbReference>
<evidence type="ECO:0000256" key="4">
    <source>
        <dbReference type="ARBA" id="ARBA00023159"/>
    </source>
</evidence>
<name>A0A7X0DMV5_NOVIT</name>
<evidence type="ECO:0000256" key="5">
    <source>
        <dbReference type="ARBA" id="ARBA00023163"/>
    </source>
</evidence>
<dbReference type="GO" id="GO:0003700">
    <property type="term" value="F:DNA-binding transcription factor activity"/>
    <property type="evidence" value="ECO:0007669"/>
    <property type="project" value="InterPro"/>
</dbReference>
<dbReference type="InterPro" id="IPR011051">
    <property type="entry name" value="RmlC_Cupin_sf"/>
</dbReference>
<dbReference type="SUPFAM" id="SSF46689">
    <property type="entry name" value="Homeodomain-like"/>
    <property type="match status" value="1"/>
</dbReference>
<dbReference type="InterPro" id="IPR014710">
    <property type="entry name" value="RmlC-like_jellyroll"/>
</dbReference>
<dbReference type="InterPro" id="IPR003313">
    <property type="entry name" value="AraC-bd"/>
</dbReference>
<keyword evidence="3 8" id="KW-0238">DNA-binding</keyword>
<dbReference type="EMBL" id="JACIIX010000011">
    <property type="protein sequence ID" value="MBB6211488.1"/>
    <property type="molecule type" value="Genomic_DNA"/>
</dbReference>
<dbReference type="InterPro" id="IPR018062">
    <property type="entry name" value="HTH_AraC-typ_CS"/>
</dbReference>
<dbReference type="InterPro" id="IPR018060">
    <property type="entry name" value="HTH_AraC"/>
</dbReference>
<dbReference type="Proteomes" id="UP000544872">
    <property type="component" value="Unassembled WGS sequence"/>
</dbReference>
<dbReference type="Gene3D" id="1.10.10.60">
    <property type="entry name" value="Homeodomain-like"/>
    <property type="match status" value="2"/>
</dbReference>
<dbReference type="Pfam" id="PF02311">
    <property type="entry name" value="AraC_binding"/>
    <property type="match status" value="1"/>
</dbReference>
<dbReference type="FunFam" id="1.10.10.60:FF:000132">
    <property type="entry name" value="AraC family transcriptional regulator"/>
    <property type="match status" value="1"/>
</dbReference>
<feature type="region of interest" description="Disordered" evidence="6">
    <location>
        <begin position="1"/>
        <end position="27"/>
    </location>
</feature>
<keyword evidence="2" id="KW-0805">Transcription regulation</keyword>
<keyword evidence="4" id="KW-0010">Activator</keyword>
<evidence type="ECO:0000259" key="7">
    <source>
        <dbReference type="PROSITE" id="PS01124"/>
    </source>
</evidence>
<dbReference type="Pfam" id="PF12833">
    <property type="entry name" value="HTH_18"/>
    <property type="match status" value="1"/>
</dbReference>
<dbReference type="PANTHER" id="PTHR11019:SF199">
    <property type="entry name" value="HTH-TYPE TRANSCRIPTIONAL REGULATOR NIMR"/>
    <property type="match status" value="1"/>
</dbReference>
<evidence type="ECO:0000256" key="3">
    <source>
        <dbReference type="ARBA" id="ARBA00023125"/>
    </source>
</evidence>
<dbReference type="InterPro" id="IPR020449">
    <property type="entry name" value="Tscrpt_reg_AraC-type_HTH"/>
</dbReference>
<accession>A0A7X0DMV5</accession>
<dbReference type="PRINTS" id="PR00032">
    <property type="entry name" value="HTHARAC"/>
</dbReference>
<evidence type="ECO:0000313" key="9">
    <source>
        <dbReference type="Proteomes" id="UP000544872"/>
    </source>
</evidence>
<dbReference type="PROSITE" id="PS00041">
    <property type="entry name" value="HTH_ARAC_FAMILY_1"/>
    <property type="match status" value="1"/>
</dbReference>
<evidence type="ECO:0000313" key="8">
    <source>
        <dbReference type="EMBL" id="MBB6211488.1"/>
    </source>
</evidence>
<protein>
    <submittedName>
        <fullName evidence="8">AraC-like DNA-binding protein</fullName>
    </submittedName>
</protein>
<dbReference type="Gene3D" id="2.60.120.10">
    <property type="entry name" value="Jelly Rolls"/>
    <property type="match status" value="1"/>
</dbReference>
<feature type="domain" description="HTH araC/xylS-type" evidence="7">
    <location>
        <begin position="169"/>
        <end position="269"/>
    </location>
</feature>
<reference evidence="8 9" key="1">
    <citation type="submission" date="2020-08" db="EMBL/GenBank/DDBJ databases">
        <title>Genomic Encyclopedia of Type Strains, Phase IV (KMG-IV): sequencing the most valuable type-strain genomes for metagenomic binning, comparative biology and taxonomic classification.</title>
        <authorList>
            <person name="Goeker M."/>
        </authorList>
    </citation>
    <scope>NUCLEOTIDE SEQUENCE [LARGE SCALE GENOMIC DNA]</scope>
    <source>
        <strain evidence="8 9">DSM 11590</strain>
    </source>
</reference>
<evidence type="ECO:0000256" key="2">
    <source>
        <dbReference type="ARBA" id="ARBA00023015"/>
    </source>
</evidence>
<keyword evidence="9" id="KW-1185">Reference proteome</keyword>
<keyword evidence="5" id="KW-0804">Transcription</keyword>
<dbReference type="RefSeq" id="WP_184264295.1">
    <property type="nucleotide sequence ID" value="NZ_JACIIX010000011.1"/>
</dbReference>
<dbReference type="InterPro" id="IPR009057">
    <property type="entry name" value="Homeodomain-like_sf"/>
</dbReference>
<dbReference type="CDD" id="cd06124">
    <property type="entry name" value="cupin_NimR-like_N"/>
    <property type="match status" value="1"/>
</dbReference>
<dbReference type="AlphaFoldDB" id="A0A7X0DMV5"/>
<dbReference type="SMART" id="SM00342">
    <property type="entry name" value="HTH_ARAC"/>
    <property type="match status" value="1"/>
</dbReference>
<comment type="caution">
    <text evidence="8">The sequence shown here is derived from an EMBL/GenBank/DDBJ whole genome shotgun (WGS) entry which is preliminary data.</text>
</comment>
<gene>
    <name evidence="8" type="ORF">FHS48_002927</name>
</gene>
<proteinExistence type="predicted"/>
<evidence type="ECO:0000256" key="6">
    <source>
        <dbReference type="SAM" id="MobiDB-lite"/>
    </source>
</evidence>
<dbReference type="PANTHER" id="PTHR11019">
    <property type="entry name" value="HTH-TYPE TRANSCRIPTIONAL REGULATOR NIMR"/>
    <property type="match status" value="1"/>
</dbReference>
<dbReference type="PROSITE" id="PS01124">
    <property type="entry name" value="HTH_ARAC_FAMILY_2"/>
    <property type="match status" value="1"/>
</dbReference>